<accession>X1R3Y1</accession>
<dbReference type="InterPro" id="IPR054353">
    <property type="entry name" value="IstA-like_C"/>
</dbReference>
<sequence>PDNLKAGVTNPCRYEPDINPTYQDLAEHYGAVVIPARAGKPKDKAKAESAVLVAERWILAALRNHSFFSVTEINKAIAPRLPELNNRKFQRLDTTRRELFETIDKPALKPLPSRPYEYAEWKKARVNIDYHIEIYRHYYSVPYQLVKEEVDARVTDTTVEVLFKNRRVASHLRSYKEGGFTTLPEHMPKSHQKYLEWTPSRIIKWAGENGPKTQKLVTHILDNRPHPEQGFRSCLG</sequence>
<dbReference type="AlphaFoldDB" id="X1R3Y1"/>
<dbReference type="EMBL" id="BARV01035550">
    <property type="protein sequence ID" value="GAI57820.1"/>
    <property type="molecule type" value="Genomic_DNA"/>
</dbReference>
<reference evidence="2" key="1">
    <citation type="journal article" date="2014" name="Front. Microbiol.">
        <title>High frequency of phylogenetically diverse reductive dehalogenase-homologous genes in deep subseafloor sedimentary metagenomes.</title>
        <authorList>
            <person name="Kawai M."/>
            <person name="Futagami T."/>
            <person name="Toyoda A."/>
            <person name="Takaki Y."/>
            <person name="Nishi S."/>
            <person name="Hori S."/>
            <person name="Arai W."/>
            <person name="Tsubouchi T."/>
            <person name="Morono Y."/>
            <person name="Uchiyama I."/>
            <person name="Ito T."/>
            <person name="Fujiyama A."/>
            <person name="Inagaki F."/>
            <person name="Takami H."/>
        </authorList>
    </citation>
    <scope>NUCLEOTIDE SEQUENCE</scope>
    <source>
        <strain evidence="2">Expedition CK06-06</strain>
    </source>
</reference>
<evidence type="ECO:0000313" key="2">
    <source>
        <dbReference type="EMBL" id="GAI57820.1"/>
    </source>
</evidence>
<dbReference type="PANTHER" id="PTHR35004:SF8">
    <property type="entry name" value="TRANSPOSASE RV3428C-RELATED"/>
    <property type="match status" value="1"/>
</dbReference>
<organism evidence="2">
    <name type="scientific">marine sediment metagenome</name>
    <dbReference type="NCBI Taxonomy" id="412755"/>
    <lineage>
        <taxon>unclassified sequences</taxon>
        <taxon>metagenomes</taxon>
        <taxon>ecological metagenomes</taxon>
    </lineage>
</organism>
<proteinExistence type="predicted"/>
<dbReference type="Pfam" id="PF22483">
    <property type="entry name" value="Mu-transpos_C_2"/>
    <property type="match status" value="1"/>
</dbReference>
<feature type="non-terminal residue" evidence="2">
    <location>
        <position position="236"/>
    </location>
</feature>
<protein>
    <recommendedName>
        <fullName evidence="1">Transposase for insertion sequence element IS21-like C-terminal domain-containing protein</fullName>
    </recommendedName>
</protein>
<evidence type="ECO:0000259" key="1">
    <source>
        <dbReference type="Pfam" id="PF22483"/>
    </source>
</evidence>
<feature type="domain" description="Transposase for insertion sequence element IS21-like C-terminal" evidence="1">
    <location>
        <begin position="111"/>
        <end position="182"/>
    </location>
</feature>
<name>X1R3Y1_9ZZZZ</name>
<dbReference type="PANTHER" id="PTHR35004">
    <property type="entry name" value="TRANSPOSASE RV3428C-RELATED"/>
    <property type="match status" value="1"/>
</dbReference>
<gene>
    <name evidence="2" type="ORF">S06H3_55449</name>
</gene>
<feature type="non-terminal residue" evidence="2">
    <location>
        <position position="1"/>
    </location>
</feature>
<comment type="caution">
    <text evidence="2">The sequence shown here is derived from an EMBL/GenBank/DDBJ whole genome shotgun (WGS) entry which is preliminary data.</text>
</comment>